<protein>
    <submittedName>
        <fullName evidence="1">Uncharacterized protein</fullName>
    </submittedName>
</protein>
<name>A0A4Y2GEK1_ARAVE</name>
<proteinExistence type="predicted"/>
<evidence type="ECO:0000313" key="2">
    <source>
        <dbReference type="Proteomes" id="UP000499080"/>
    </source>
</evidence>
<accession>A0A4Y2GEK1</accession>
<gene>
    <name evidence="1" type="ORF">AVEN_199767_1</name>
</gene>
<reference evidence="1 2" key="1">
    <citation type="journal article" date="2019" name="Sci. Rep.">
        <title>Orb-weaving spider Araneus ventricosus genome elucidates the spidroin gene catalogue.</title>
        <authorList>
            <person name="Kono N."/>
            <person name="Nakamura H."/>
            <person name="Ohtoshi R."/>
            <person name="Moran D.A.P."/>
            <person name="Shinohara A."/>
            <person name="Yoshida Y."/>
            <person name="Fujiwara M."/>
            <person name="Mori M."/>
            <person name="Tomita M."/>
            <person name="Arakawa K."/>
        </authorList>
    </citation>
    <scope>NUCLEOTIDE SEQUENCE [LARGE SCALE GENOMIC DNA]</scope>
</reference>
<comment type="caution">
    <text evidence="1">The sequence shown here is derived from an EMBL/GenBank/DDBJ whole genome shotgun (WGS) entry which is preliminary data.</text>
</comment>
<dbReference type="Proteomes" id="UP000499080">
    <property type="component" value="Unassembled WGS sequence"/>
</dbReference>
<dbReference type="EMBL" id="BGPR01001318">
    <property type="protein sequence ID" value="GBM50998.1"/>
    <property type="molecule type" value="Genomic_DNA"/>
</dbReference>
<sequence length="117" mass="13603">MKSLGHFLREDSTVEVLRPVSPLCFWTDPNREQDHSVQPRNIEEFQREEYFERFCDLSFVLYDPNWSCNPHFKKPCSGSDGGYNTSRYCQSSPVHESNTLDKGEAGYPLLDGMEFDI</sequence>
<keyword evidence="2" id="KW-1185">Reference proteome</keyword>
<organism evidence="1 2">
    <name type="scientific">Araneus ventricosus</name>
    <name type="common">Orbweaver spider</name>
    <name type="synonym">Epeira ventricosa</name>
    <dbReference type="NCBI Taxonomy" id="182803"/>
    <lineage>
        <taxon>Eukaryota</taxon>
        <taxon>Metazoa</taxon>
        <taxon>Ecdysozoa</taxon>
        <taxon>Arthropoda</taxon>
        <taxon>Chelicerata</taxon>
        <taxon>Arachnida</taxon>
        <taxon>Araneae</taxon>
        <taxon>Araneomorphae</taxon>
        <taxon>Entelegynae</taxon>
        <taxon>Araneoidea</taxon>
        <taxon>Araneidae</taxon>
        <taxon>Araneus</taxon>
    </lineage>
</organism>
<evidence type="ECO:0000313" key="1">
    <source>
        <dbReference type="EMBL" id="GBM50998.1"/>
    </source>
</evidence>
<dbReference type="AlphaFoldDB" id="A0A4Y2GEK1"/>